<dbReference type="HAMAP" id="MF_01281">
    <property type="entry name" value="MTA_SAH_deamin"/>
    <property type="match status" value="1"/>
</dbReference>
<evidence type="ECO:0000256" key="4">
    <source>
        <dbReference type="HAMAP-Rule" id="MF_01281"/>
    </source>
</evidence>
<dbReference type="Gene3D" id="2.30.40.10">
    <property type="entry name" value="Urease, subunit C, domain 1"/>
    <property type="match status" value="1"/>
</dbReference>
<dbReference type="CDD" id="cd01298">
    <property type="entry name" value="ATZ_TRZ_like"/>
    <property type="match status" value="1"/>
</dbReference>
<dbReference type="SUPFAM" id="SSF51556">
    <property type="entry name" value="Metallo-dependent hydrolases"/>
    <property type="match status" value="1"/>
</dbReference>
<dbReference type="EC" id="3.5.4.28" evidence="4"/>
<evidence type="ECO:0000256" key="2">
    <source>
        <dbReference type="ARBA" id="ARBA00022801"/>
    </source>
</evidence>
<feature type="binding site" evidence="4">
    <location>
        <position position="94"/>
    </location>
    <ligand>
        <name>substrate</name>
    </ligand>
</feature>
<dbReference type="InterPro" id="IPR023512">
    <property type="entry name" value="Deaminase_MtaD/DadD"/>
</dbReference>
<comment type="catalytic activity">
    <reaction evidence="4">
        <text>S-adenosyl-L-homocysteine + H2O + H(+) = S-inosyl-L-homocysteine + NH4(+)</text>
        <dbReference type="Rhea" id="RHEA:20716"/>
        <dbReference type="ChEBI" id="CHEBI:15377"/>
        <dbReference type="ChEBI" id="CHEBI:15378"/>
        <dbReference type="ChEBI" id="CHEBI:28938"/>
        <dbReference type="ChEBI" id="CHEBI:57856"/>
        <dbReference type="ChEBI" id="CHEBI:57985"/>
        <dbReference type="EC" id="3.5.4.28"/>
    </reaction>
</comment>
<evidence type="ECO:0000259" key="5">
    <source>
        <dbReference type="Pfam" id="PF01979"/>
    </source>
</evidence>
<dbReference type="RefSeq" id="WP_347436376.1">
    <property type="nucleotide sequence ID" value="NZ_CP089291.1"/>
</dbReference>
<dbReference type="SUPFAM" id="SSF51338">
    <property type="entry name" value="Composite domain of metallo-dependent hydrolases"/>
    <property type="match status" value="1"/>
</dbReference>
<reference evidence="6" key="1">
    <citation type="submission" date="2021-12" db="EMBL/GenBank/DDBJ databases">
        <title>Alicyclobacillaceae gen. nov., sp. nov., isolated from chalcocite enrichment system.</title>
        <authorList>
            <person name="Jiang Z."/>
        </authorList>
    </citation>
    <scope>NUCLEOTIDE SEQUENCE</scope>
    <source>
        <strain evidence="6">MYW30-H2</strain>
    </source>
</reference>
<keyword evidence="1 4" id="KW-0479">Metal-binding</keyword>
<gene>
    <name evidence="4" type="primary">mtaD</name>
    <name evidence="6" type="ORF">LSG31_17640</name>
</gene>
<comment type="catalytic activity">
    <reaction evidence="4">
        <text>S-methyl-5'-thioadenosine + H2O + H(+) = S-methyl-5'-thioinosine + NH4(+)</text>
        <dbReference type="Rhea" id="RHEA:25025"/>
        <dbReference type="ChEBI" id="CHEBI:15377"/>
        <dbReference type="ChEBI" id="CHEBI:15378"/>
        <dbReference type="ChEBI" id="CHEBI:17509"/>
        <dbReference type="ChEBI" id="CHEBI:28938"/>
        <dbReference type="ChEBI" id="CHEBI:48595"/>
        <dbReference type="EC" id="3.5.4.31"/>
    </reaction>
</comment>
<accession>A0ABY4CJQ6</accession>
<comment type="similarity">
    <text evidence="4">Belongs to the metallo-dependent hydrolases superfamily. MTA/SAH deaminase family.</text>
</comment>
<feature type="binding site" evidence="4">
    <location>
        <position position="299"/>
    </location>
    <ligand>
        <name>substrate</name>
    </ligand>
</feature>
<protein>
    <recommendedName>
        <fullName evidence="4">5-methylthioadenosine/S-adenosylhomocysteine deaminase</fullName>
        <shortName evidence="4">MTA/SAH deaminase</shortName>
        <ecNumber evidence="4">3.5.4.28</ecNumber>
        <ecNumber evidence="4">3.5.4.31</ecNumber>
    </recommendedName>
</protein>
<keyword evidence="3 4" id="KW-0862">Zinc</keyword>
<keyword evidence="2 4" id="KW-0378">Hydrolase</keyword>
<dbReference type="Pfam" id="PF01979">
    <property type="entry name" value="Amidohydro_1"/>
    <property type="match status" value="1"/>
</dbReference>
<dbReference type="Proteomes" id="UP000830167">
    <property type="component" value="Chromosome"/>
</dbReference>
<comment type="caution">
    <text evidence="4">Lacks conserved residue(s) required for the propagation of feature annotation.</text>
</comment>
<evidence type="ECO:0000256" key="1">
    <source>
        <dbReference type="ARBA" id="ARBA00022723"/>
    </source>
</evidence>
<evidence type="ECO:0000313" key="6">
    <source>
        <dbReference type="EMBL" id="UOF89686.1"/>
    </source>
</evidence>
<feature type="binding site" evidence="4">
    <location>
        <position position="211"/>
    </location>
    <ligand>
        <name>Zn(2+)</name>
        <dbReference type="ChEBI" id="CHEBI:29105"/>
    </ligand>
</feature>
<feature type="binding site" evidence="4">
    <location>
        <position position="65"/>
    </location>
    <ligand>
        <name>Zn(2+)</name>
        <dbReference type="ChEBI" id="CHEBI:29105"/>
    </ligand>
</feature>
<feature type="binding site" evidence="4">
    <location>
        <position position="67"/>
    </location>
    <ligand>
        <name>Zn(2+)</name>
        <dbReference type="ChEBI" id="CHEBI:29105"/>
    </ligand>
</feature>
<feature type="binding site" evidence="4">
    <location>
        <position position="299"/>
    </location>
    <ligand>
        <name>Zn(2+)</name>
        <dbReference type="ChEBI" id="CHEBI:29105"/>
    </ligand>
</feature>
<name>A0ABY4CJQ6_9BACL</name>
<feature type="binding site" evidence="4">
    <location>
        <position position="214"/>
    </location>
    <ligand>
        <name>substrate</name>
    </ligand>
</feature>
<evidence type="ECO:0000256" key="3">
    <source>
        <dbReference type="ARBA" id="ARBA00022833"/>
    </source>
</evidence>
<proteinExistence type="inferred from homology"/>
<dbReference type="PANTHER" id="PTHR43794">
    <property type="entry name" value="AMINOHYDROLASE SSNA-RELATED"/>
    <property type="match status" value="1"/>
</dbReference>
<dbReference type="EC" id="3.5.4.31" evidence="4"/>
<keyword evidence="7" id="KW-1185">Reference proteome</keyword>
<feature type="binding site" evidence="4">
    <location>
        <position position="146"/>
    </location>
    <ligand>
        <name>substrate</name>
    </ligand>
</feature>
<dbReference type="InterPro" id="IPR006680">
    <property type="entry name" value="Amidohydro-rel"/>
</dbReference>
<feature type="domain" description="Amidohydrolase-related" evidence="5">
    <location>
        <begin position="56"/>
        <end position="403"/>
    </location>
</feature>
<dbReference type="InterPro" id="IPR050287">
    <property type="entry name" value="MTA/SAH_deaminase"/>
</dbReference>
<comment type="cofactor">
    <cofactor evidence="4">
        <name>Zn(2+)</name>
        <dbReference type="ChEBI" id="CHEBI:29105"/>
    </cofactor>
    <text evidence="4">Binds 1 zinc ion per subunit.</text>
</comment>
<sequence>MKLLIEHAAIVASATAAIIENGYIVTNGSYIEKIGSGEWQDAKDRFDQVIDAGGCVVMPGLINTHGHAAMALLRGYADDLPLQEWLQNKIWPLEDQLTAEDIYVGTQLGILEMLKSGTTCFTDMYFFEEQVALAVEQSGMRAVLSRGLIGFGEKGESAKQEAVEFVGKYEGYANGRIRTMLGPHAPYTCPPEYLRGIAELSKELQVPIQIHLSETRKEVADCLQQYGKTPIQLVKEVGLLDRPVIGAHCVHVTDEDLDIIAACGMAIAHNPNSNLKLGSGIAPLTKMLERGIVVGLGTDGAASNNRLDMFEEMRMAAMIHKGLLENPLAISASTALHLATKGGADALFLGNSLGTLTVGSLADFIIVDFQKPHLQPRHDILAHLVYAAAAGDVRDVIIDGRVVIQNKACLTLDETQIFKQANQIVDRLLQRQ</sequence>
<dbReference type="PANTHER" id="PTHR43794:SF11">
    <property type="entry name" value="AMIDOHYDROLASE-RELATED DOMAIN-CONTAINING PROTEIN"/>
    <property type="match status" value="1"/>
</dbReference>
<comment type="function">
    <text evidence="4">Catalyzes the deamination of 5-methylthioadenosine and S-adenosyl-L-homocysteine into 5-methylthioinosine and S-inosyl-L-homocysteine, respectively. Is also able to deaminate adenosine.</text>
</comment>
<dbReference type="Gene3D" id="3.20.20.140">
    <property type="entry name" value="Metal-dependent hydrolases"/>
    <property type="match status" value="1"/>
</dbReference>
<dbReference type="EMBL" id="CP089291">
    <property type="protein sequence ID" value="UOF89686.1"/>
    <property type="molecule type" value="Genomic_DNA"/>
</dbReference>
<dbReference type="InterPro" id="IPR011059">
    <property type="entry name" value="Metal-dep_hydrolase_composite"/>
</dbReference>
<feature type="binding site" evidence="4">
    <location>
        <position position="184"/>
    </location>
    <ligand>
        <name>substrate</name>
    </ligand>
</feature>
<dbReference type="InterPro" id="IPR032466">
    <property type="entry name" value="Metal_Hydrolase"/>
</dbReference>
<organism evidence="6 7">
    <name type="scientific">Fodinisporobacter ferrooxydans</name>
    <dbReference type="NCBI Taxonomy" id="2901836"/>
    <lineage>
        <taxon>Bacteria</taxon>
        <taxon>Bacillati</taxon>
        <taxon>Bacillota</taxon>
        <taxon>Bacilli</taxon>
        <taxon>Bacillales</taxon>
        <taxon>Alicyclobacillaceae</taxon>
        <taxon>Fodinisporobacter</taxon>
    </lineage>
</organism>
<evidence type="ECO:0000313" key="7">
    <source>
        <dbReference type="Proteomes" id="UP000830167"/>
    </source>
</evidence>